<evidence type="ECO:0000313" key="1">
    <source>
        <dbReference type="EMBL" id="SDF66386.1"/>
    </source>
</evidence>
<dbReference type="InterPro" id="IPR012657">
    <property type="entry name" value="23S_rRNA-intervening_sequence"/>
</dbReference>
<reference evidence="1 2" key="1">
    <citation type="submission" date="2016-10" db="EMBL/GenBank/DDBJ databases">
        <authorList>
            <person name="de Groot N.N."/>
        </authorList>
    </citation>
    <scope>NUCLEOTIDE SEQUENCE [LARGE SCALE GENOMIC DNA]</scope>
    <source>
        <strain evidence="1 2">47C3B</strain>
    </source>
</reference>
<dbReference type="OrthoDB" id="9811959at2"/>
<gene>
    <name evidence="1" type="ORF">SAMN05216464_12352</name>
</gene>
<dbReference type="NCBIfam" id="TIGR02436">
    <property type="entry name" value="four helix bundle protein"/>
    <property type="match status" value="1"/>
</dbReference>
<dbReference type="InterPro" id="IPR036583">
    <property type="entry name" value="23S_rRNA_IVS_sf"/>
</dbReference>
<dbReference type="Gene3D" id="1.20.1440.60">
    <property type="entry name" value="23S rRNA-intervening sequence"/>
    <property type="match status" value="1"/>
</dbReference>
<dbReference type="PANTHER" id="PTHR38471">
    <property type="entry name" value="FOUR HELIX BUNDLE PROTEIN"/>
    <property type="match status" value="1"/>
</dbReference>
<accession>A0A1G7MXK1</accession>
<dbReference type="Pfam" id="PF05635">
    <property type="entry name" value="23S_rRNA_IVP"/>
    <property type="match status" value="1"/>
</dbReference>
<keyword evidence="2" id="KW-1185">Reference proteome</keyword>
<dbReference type="RefSeq" id="WP_091156999.1">
    <property type="nucleotide sequence ID" value="NZ_FNAI01000023.1"/>
</dbReference>
<dbReference type="SUPFAM" id="SSF158446">
    <property type="entry name" value="IVS-encoded protein-like"/>
    <property type="match status" value="1"/>
</dbReference>
<name>A0A1G7MXK1_9SPHI</name>
<organism evidence="1 2">
    <name type="scientific">Mucilaginibacter pineti</name>
    <dbReference type="NCBI Taxonomy" id="1391627"/>
    <lineage>
        <taxon>Bacteria</taxon>
        <taxon>Pseudomonadati</taxon>
        <taxon>Bacteroidota</taxon>
        <taxon>Sphingobacteriia</taxon>
        <taxon>Sphingobacteriales</taxon>
        <taxon>Sphingobacteriaceae</taxon>
        <taxon>Mucilaginibacter</taxon>
    </lineage>
</organism>
<dbReference type="EMBL" id="FNAI01000023">
    <property type="protein sequence ID" value="SDF66386.1"/>
    <property type="molecule type" value="Genomic_DNA"/>
</dbReference>
<dbReference type="CDD" id="cd16377">
    <property type="entry name" value="23S_rRNA_IVP_like"/>
    <property type="match status" value="1"/>
</dbReference>
<dbReference type="AlphaFoldDB" id="A0A1G7MXK1"/>
<dbReference type="STRING" id="1391627.SAMN05216464_12352"/>
<sequence length="127" mass="15017">MGTYKDLLLYKKSFALAMEIFVVTKQFPKEEMYSLTDQIRRSSRSVNICTVEAYRKRRYPNHFISKLTDADMENSETQGWLEFSLACNYITKEIYDKLLIQSDEIGRIVYYMINNPDKLESENKDAN</sequence>
<dbReference type="PANTHER" id="PTHR38471:SF2">
    <property type="entry name" value="FOUR HELIX BUNDLE PROTEIN"/>
    <property type="match status" value="1"/>
</dbReference>
<evidence type="ECO:0000313" key="2">
    <source>
        <dbReference type="Proteomes" id="UP000199072"/>
    </source>
</evidence>
<proteinExistence type="predicted"/>
<dbReference type="Proteomes" id="UP000199072">
    <property type="component" value="Unassembled WGS sequence"/>
</dbReference>
<protein>
    <submittedName>
        <fullName evidence="1">Four helix bundle protein</fullName>
    </submittedName>
</protein>